<reference evidence="2 3" key="1">
    <citation type="submission" date="2024-02" db="EMBL/GenBank/DDBJ databases">
        <authorList>
            <person name="Chen Y."/>
            <person name="Shah S."/>
            <person name="Dougan E. K."/>
            <person name="Thang M."/>
            <person name="Chan C."/>
        </authorList>
    </citation>
    <scope>NUCLEOTIDE SEQUENCE [LARGE SCALE GENOMIC DNA]</scope>
</reference>
<comment type="caution">
    <text evidence="2">The sequence shown here is derived from an EMBL/GenBank/DDBJ whole genome shotgun (WGS) entry which is preliminary data.</text>
</comment>
<evidence type="ECO:0000313" key="2">
    <source>
        <dbReference type="EMBL" id="CAK8997699.1"/>
    </source>
</evidence>
<dbReference type="EMBL" id="CAXAMM010002869">
    <property type="protein sequence ID" value="CAK8997699.1"/>
    <property type="molecule type" value="Genomic_DNA"/>
</dbReference>
<evidence type="ECO:0000256" key="1">
    <source>
        <dbReference type="SAM" id="MobiDB-lite"/>
    </source>
</evidence>
<feature type="non-terminal residue" evidence="2">
    <location>
        <position position="65"/>
    </location>
</feature>
<feature type="region of interest" description="Disordered" evidence="1">
    <location>
        <begin position="1"/>
        <end position="65"/>
    </location>
</feature>
<proteinExistence type="predicted"/>
<dbReference type="Proteomes" id="UP001642464">
    <property type="component" value="Unassembled WGS sequence"/>
</dbReference>
<feature type="compositionally biased region" description="Basic and acidic residues" evidence="1">
    <location>
        <begin position="24"/>
        <end position="36"/>
    </location>
</feature>
<organism evidence="2 3">
    <name type="scientific">Durusdinium trenchii</name>
    <dbReference type="NCBI Taxonomy" id="1381693"/>
    <lineage>
        <taxon>Eukaryota</taxon>
        <taxon>Sar</taxon>
        <taxon>Alveolata</taxon>
        <taxon>Dinophyceae</taxon>
        <taxon>Suessiales</taxon>
        <taxon>Symbiodiniaceae</taxon>
        <taxon>Durusdinium</taxon>
    </lineage>
</organism>
<accession>A0ABP0I8E1</accession>
<evidence type="ECO:0000313" key="3">
    <source>
        <dbReference type="Proteomes" id="UP001642464"/>
    </source>
</evidence>
<feature type="non-terminal residue" evidence="2">
    <location>
        <position position="1"/>
    </location>
</feature>
<sequence length="65" mass="6744">FSSRSGATDESLGGAREVAGGRSSRSEAEHQRRPDRCIAASVGRHSPEPLDGEDLGPAGRSEPLA</sequence>
<name>A0ABP0I8E1_9DINO</name>
<keyword evidence="3" id="KW-1185">Reference proteome</keyword>
<gene>
    <name evidence="2" type="ORF">SCF082_LOCUS5308</name>
</gene>
<protein>
    <submittedName>
        <fullName evidence="2">Uncharacterized protein</fullName>
    </submittedName>
</protein>